<evidence type="ECO:0000256" key="1">
    <source>
        <dbReference type="SAM" id="MobiDB-lite"/>
    </source>
</evidence>
<dbReference type="PANTHER" id="PTHR42966:SF1">
    <property type="entry name" value="SIALIC ACID SYNTHASE"/>
    <property type="match status" value="1"/>
</dbReference>
<evidence type="ECO:0000259" key="3">
    <source>
        <dbReference type="Pfam" id="PF08666"/>
    </source>
</evidence>
<feature type="domain" description="PseI/NeuA/B-like" evidence="2">
    <location>
        <begin position="36"/>
        <end position="224"/>
    </location>
</feature>
<dbReference type="PANTHER" id="PTHR42966">
    <property type="entry name" value="N-ACETYLNEURAMINATE SYNTHASE"/>
    <property type="match status" value="1"/>
</dbReference>
<accession>A0ABY5PHU5</accession>
<dbReference type="InterPro" id="IPR013974">
    <property type="entry name" value="SAF"/>
</dbReference>
<feature type="compositionally biased region" description="Polar residues" evidence="1">
    <location>
        <begin position="373"/>
        <end position="386"/>
    </location>
</feature>
<sequence>MFVLEMANNHWGRVDRGLKIINAYSQVVRFNNVRAAIKLQFRDVDTFIHRDWRDNQDIRYIKKTRDTEMSKADYRTLVEAIRRGGCIPAATPFDEASVDLCVELGVEFIKIASSDINDWFLIEKIASTRKPVSFSTGGSSLKDIDDIVTFFDRRGIPLAINHCVSVYPSEDSELELNQIDFLRDRYPGHVVGLSTHEYHDWHSSMLIAYAKGARTFERHIDIEADGIPVSPYCTLPAQADEWFKAYHKVREMSGGSGRERRAVPQKEIEYLDALVRGVYAREDLPAGHVLREEDVYLAIPLQKGQISCREFMIGEVLREPVAAHAAIGINAIDSPYAETNAMRSLIEARGVDPLPTTAGPSTPPPAKPAKLETPSSNGSPKATSEA</sequence>
<dbReference type="InterPro" id="IPR013132">
    <property type="entry name" value="PseI/NeuA/B-like_N"/>
</dbReference>
<dbReference type="Gene3D" id="3.20.20.70">
    <property type="entry name" value="Aldolase class I"/>
    <property type="match status" value="1"/>
</dbReference>
<evidence type="ECO:0000313" key="5">
    <source>
        <dbReference type="Proteomes" id="UP001058860"/>
    </source>
</evidence>
<proteinExistence type="predicted"/>
<dbReference type="Gene3D" id="3.90.1210.10">
    <property type="entry name" value="Antifreeze-like/N-acetylneuraminic acid synthase C-terminal domain"/>
    <property type="match status" value="1"/>
</dbReference>
<reference evidence="5" key="1">
    <citation type="submission" date="2021-11" db="EMBL/GenBank/DDBJ databases">
        <title>Cultivation dependent microbiological survey of springs from the worlds oldest radium mine currently devoted to the extraction of radon-saturated water.</title>
        <authorList>
            <person name="Kapinusova G."/>
            <person name="Smrhova T."/>
            <person name="Strejcek M."/>
            <person name="Suman J."/>
            <person name="Jani K."/>
            <person name="Pajer P."/>
            <person name="Uhlik O."/>
        </authorList>
    </citation>
    <scope>NUCLEOTIDE SEQUENCE [LARGE SCALE GENOMIC DNA]</scope>
    <source>
        <strain evidence="5">J379</strain>
    </source>
</reference>
<dbReference type="Proteomes" id="UP001058860">
    <property type="component" value="Chromosome"/>
</dbReference>
<organism evidence="4 5">
    <name type="scientific">Svornostia abyssi</name>
    <dbReference type="NCBI Taxonomy" id="2898438"/>
    <lineage>
        <taxon>Bacteria</taxon>
        <taxon>Bacillati</taxon>
        <taxon>Actinomycetota</taxon>
        <taxon>Thermoleophilia</taxon>
        <taxon>Solirubrobacterales</taxon>
        <taxon>Baekduiaceae</taxon>
        <taxon>Svornostia</taxon>
    </lineage>
</organism>
<dbReference type="InterPro" id="IPR013785">
    <property type="entry name" value="Aldolase_TIM"/>
</dbReference>
<name>A0ABY5PHU5_9ACTN</name>
<feature type="domain" description="SAF" evidence="3">
    <location>
        <begin position="276"/>
        <end position="327"/>
    </location>
</feature>
<dbReference type="Pfam" id="PF03102">
    <property type="entry name" value="NeuB"/>
    <property type="match status" value="1"/>
</dbReference>
<evidence type="ECO:0000259" key="2">
    <source>
        <dbReference type="Pfam" id="PF03102"/>
    </source>
</evidence>
<dbReference type="SUPFAM" id="SSF51569">
    <property type="entry name" value="Aldolase"/>
    <property type="match status" value="1"/>
</dbReference>
<evidence type="ECO:0000313" key="4">
    <source>
        <dbReference type="EMBL" id="UUY04105.1"/>
    </source>
</evidence>
<protein>
    <submittedName>
        <fullName evidence="4">N-acetylneuraminate synthase family protein</fullName>
    </submittedName>
</protein>
<gene>
    <name evidence="4" type="ORF">LRS13_00835</name>
</gene>
<dbReference type="InterPro" id="IPR051690">
    <property type="entry name" value="PseI-like"/>
</dbReference>
<dbReference type="Pfam" id="PF08666">
    <property type="entry name" value="SAF"/>
    <property type="match status" value="1"/>
</dbReference>
<keyword evidence="5" id="KW-1185">Reference proteome</keyword>
<dbReference type="EMBL" id="CP088295">
    <property type="protein sequence ID" value="UUY04105.1"/>
    <property type="molecule type" value="Genomic_DNA"/>
</dbReference>
<feature type="region of interest" description="Disordered" evidence="1">
    <location>
        <begin position="349"/>
        <end position="386"/>
    </location>
</feature>